<reference evidence="2" key="1">
    <citation type="submission" date="2020-05" db="EMBL/GenBank/DDBJ databases">
        <title>Mycena genomes resolve the evolution of fungal bioluminescence.</title>
        <authorList>
            <person name="Tsai I.J."/>
        </authorList>
    </citation>
    <scope>NUCLEOTIDE SEQUENCE</scope>
    <source>
        <strain evidence="2">160909Yilan</strain>
    </source>
</reference>
<evidence type="ECO:0000313" key="3">
    <source>
        <dbReference type="Proteomes" id="UP000623467"/>
    </source>
</evidence>
<comment type="caution">
    <text evidence="2">The sequence shown here is derived from an EMBL/GenBank/DDBJ whole genome shotgun (WGS) entry which is preliminary data.</text>
</comment>
<dbReference type="GO" id="GO:0006772">
    <property type="term" value="P:thiamine metabolic process"/>
    <property type="evidence" value="ECO:0007669"/>
    <property type="project" value="UniProtKB-ARBA"/>
</dbReference>
<keyword evidence="3" id="KW-1185">Reference proteome</keyword>
<gene>
    <name evidence="2" type="ORF">MSAN_01172800</name>
</gene>
<dbReference type="Pfam" id="PF03070">
    <property type="entry name" value="TENA_THI-4"/>
    <property type="match status" value="1"/>
</dbReference>
<proteinExistence type="predicted"/>
<sequence length="346" mass="39064">MFPTQSTTSMLTRYWKSTLPSSKGLGLLTPTSHCRSTKSISTILTASISNCKKHYVDFEKLSGDIAARFQHGMEEINHYAIDNRYGAPLSKIEEELRELIERPVAIPHEDDLVARLINDPISSRAWRSLITNKFCDRMNTAPASDPQMKAGFRRYMIQDFFYLRRLSTFNAERAVTAQDIKTYTDLADRIRRGVGYALDQLSVLTSQLGVPASVVFQTPLAAVTARYLEFLIEEVKKRNWVLSLVALAPCIQSYFTIADNVAKAGTVDKNSDWYKLFVSQHKAFEQSALKQRALLKANAKLWAPYYPVARIMFITACGFEQLFWNLGLIGLSVNLAADTIPQLDNT</sequence>
<dbReference type="AlphaFoldDB" id="A0A8H6YLS9"/>
<protein>
    <submittedName>
        <fullName evidence="2">Heme oxygenase-like protein</fullName>
    </submittedName>
</protein>
<organism evidence="2 3">
    <name type="scientific">Mycena sanguinolenta</name>
    <dbReference type="NCBI Taxonomy" id="230812"/>
    <lineage>
        <taxon>Eukaryota</taxon>
        <taxon>Fungi</taxon>
        <taxon>Dikarya</taxon>
        <taxon>Basidiomycota</taxon>
        <taxon>Agaricomycotina</taxon>
        <taxon>Agaricomycetes</taxon>
        <taxon>Agaricomycetidae</taxon>
        <taxon>Agaricales</taxon>
        <taxon>Marasmiineae</taxon>
        <taxon>Mycenaceae</taxon>
        <taxon>Mycena</taxon>
    </lineage>
</organism>
<dbReference type="InterPro" id="IPR016084">
    <property type="entry name" value="Haem_Oase-like_multi-hlx"/>
</dbReference>
<evidence type="ECO:0000313" key="2">
    <source>
        <dbReference type="EMBL" id="KAF7361397.1"/>
    </source>
</evidence>
<dbReference type="EMBL" id="JACAZH010000008">
    <property type="protein sequence ID" value="KAF7361397.1"/>
    <property type="molecule type" value="Genomic_DNA"/>
</dbReference>
<name>A0A8H6YLS9_9AGAR</name>
<dbReference type="Gene3D" id="1.20.910.10">
    <property type="entry name" value="Heme oxygenase-like"/>
    <property type="match status" value="1"/>
</dbReference>
<feature type="domain" description="Thiaminase-2/PQQC" evidence="1">
    <location>
        <begin position="149"/>
        <end position="325"/>
    </location>
</feature>
<evidence type="ECO:0000259" key="1">
    <source>
        <dbReference type="Pfam" id="PF03070"/>
    </source>
</evidence>
<dbReference type="OrthoDB" id="2822608at2759"/>
<dbReference type="InterPro" id="IPR004305">
    <property type="entry name" value="Thiaminase-2/PQQC"/>
</dbReference>
<accession>A0A8H6YLS9</accession>
<dbReference type="SUPFAM" id="SSF48613">
    <property type="entry name" value="Heme oxygenase-like"/>
    <property type="match status" value="1"/>
</dbReference>
<dbReference type="Proteomes" id="UP000623467">
    <property type="component" value="Unassembled WGS sequence"/>
</dbReference>